<sequence>MGNVTCKKPSDCIEVILSKFNYLFTKKNNVNIQRDIELKEIVVDNHLVNLSDNISDNHLNEDEINRIMEEYDKPSLTNNEIDNIIKHYDTTNVFINNSDLEKLTNNIDIITKIKPYDKIYIDENNNMSIHNNNFMFFSRYISNNNRFRTIDLITYTINEYIKNKLLKDKYSLINGLNNLILTYITDKTVVDKIQSLIDIINAEMV</sequence>
<reference evidence="1" key="1">
    <citation type="journal article" date="2020" name="Nature">
        <title>Giant virus diversity and host interactions through global metagenomics.</title>
        <authorList>
            <person name="Schulz F."/>
            <person name="Roux S."/>
            <person name="Paez-Espino D."/>
            <person name="Jungbluth S."/>
            <person name="Walsh D.A."/>
            <person name="Denef V.J."/>
            <person name="McMahon K.D."/>
            <person name="Konstantinidis K.T."/>
            <person name="Eloe-Fadrosh E.A."/>
            <person name="Kyrpides N.C."/>
            <person name="Woyke T."/>
        </authorList>
    </citation>
    <scope>NUCLEOTIDE SEQUENCE</scope>
    <source>
        <strain evidence="1">GVMAG-M-3300010160-60</strain>
    </source>
</reference>
<protein>
    <submittedName>
        <fullName evidence="1">Uncharacterized protein</fullName>
    </submittedName>
</protein>
<name>A0A6C0BDP8_9ZZZZ</name>
<proteinExistence type="predicted"/>
<organism evidence="1">
    <name type="scientific">viral metagenome</name>
    <dbReference type="NCBI Taxonomy" id="1070528"/>
    <lineage>
        <taxon>unclassified sequences</taxon>
        <taxon>metagenomes</taxon>
        <taxon>organismal metagenomes</taxon>
    </lineage>
</organism>
<dbReference type="AlphaFoldDB" id="A0A6C0BDP8"/>
<dbReference type="EMBL" id="MN739135">
    <property type="protein sequence ID" value="QHS90415.1"/>
    <property type="molecule type" value="Genomic_DNA"/>
</dbReference>
<evidence type="ECO:0000313" key="1">
    <source>
        <dbReference type="EMBL" id="QHS90415.1"/>
    </source>
</evidence>
<accession>A0A6C0BDP8</accession>